<feature type="domain" description="Ppx/GppA phosphatase N-terminal" evidence="2">
    <location>
        <begin position="19"/>
        <end position="305"/>
    </location>
</feature>
<proteinExistence type="predicted"/>
<dbReference type="Pfam" id="PF21447">
    <property type="entry name" value="Ppx-GppA_III"/>
    <property type="match status" value="1"/>
</dbReference>
<dbReference type="InterPro" id="IPR003695">
    <property type="entry name" value="Ppx_GppA_N"/>
</dbReference>
<dbReference type="InterPro" id="IPR030673">
    <property type="entry name" value="PyroPPase_GppA_Ppx"/>
</dbReference>
<dbReference type="CDD" id="cd24006">
    <property type="entry name" value="ASKHA_NBD_PPX_GppA"/>
    <property type="match status" value="1"/>
</dbReference>
<accession>A0A1H6YRE8</accession>
<feature type="domain" description="Ppx/GppA phosphatase C-terminal" evidence="3">
    <location>
        <begin position="322"/>
        <end position="479"/>
    </location>
</feature>
<evidence type="ECO:0000256" key="1">
    <source>
        <dbReference type="ARBA" id="ARBA00022801"/>
    </source>
</evidence>
<dbReference type="PIRSF" id="PIRSF001267">
    <property type="entry name" value="Pyrophosphatase_GppA_Ppx"/>
    <property type="match status" value="1"/>
</dbReference>
<protein>
    <submittedName>
        <fullName evidence="4">Exopolyphosphatase / guanosine-5'-triphosphate,3'-diphosphate pyrophosphatase</fullName>
    </submittedName>
</protein>
<dbReference type="InterPro" id="IPR048950">
    <property type="entry name" value="Ppx_GppA_C"/>
</dbReference>
<dbReference type="GO" id="GO:0016462">
    <property type="term" value="F:pyrophosphatase activity"/>
    <property type="evidence" value="ECO:0007669"/>
    <property type="project" value="TreeGrafter"/>
</dbReference>
<dbReference type="OrthoDB" id="9814545at2"/>
<sequence length="510" mass="57490">MNLAAIDIGTNSIHMILVKVQPGNRFEILMQEKSMVKLGVGVFAKNKISPDALERGVETIKKYVQLADQYGVDDIIVNATSASREAKNGREFLDRLIQEAGISPRLISGKEEARLIFLAVKEAISIKKEKVLVLDIGGGSTEAVVGDEHQIYFGNSMKLGVLRLLDKVGHSGPLTKEAQQDLKRHIRKAASKLMDPIRETGFNRVIGTSGTIRSLAESCLEKTENPDPERVNAEEIRLEELVRLRDKLIGASPEARGEIPGISPNRSDAIHLGALLLVELLQLVEADRMTISDASLREGMILHYIEKNKLQIGKETQGKNLREKSCIWLANRYETELDAKKHVSGLALQLFDQLKSLHGAGEQERSLLYHAALIYDVGLYVKFQDYHKHSRYIINHSQLRGFTNEEVLLLGHLARYHRKKGPKKRHKKFKRLTAPQQKQVRLLAGILRIAIGLDKTKNQWVQTLYCLPNRSKLEIQVFAEENIALELWEAQRFSDTLSSYLKKDIHLTMG</sequence>
<evidence type="ECO:0000313" key="4">
    <source>
        <dbReference type="EMBL" id="SEJ41527.1"/>
    </source>
</evidence>
<keyword evidence="1" id="KW-0378">Hydrolase</keyword>
<gene>
    <name evidence="4" type="ORF">SAMN05192553_103775</name>
</gene>
<organism evidence="4 5">
    <name type="scientific">Cyclobacterium xiamenense</name>
    <dbReference type="NCBI Taxonomy" id="1297121"/>
    <lineage>
        <taxon>Bacteria</taxon>
        <taxon>Pseudomonadati</taxon>
        <taxon>Bacteroidota</taxon>
        <taxon>Cytophagia</taxon>
        <taxon>Cytophagales</taxon>
        <taxon>Cyclobacteriaceae</taxon>
        <taxon>Cyclobacterium</taxon>
    </lineage>
</organism>
<dbReference type="InterPro" id="IPR050273">
    <property type="entry name" value="GppA/Ppx_hydrolase"/>
</dbReference>
<evidence type="ECO:0000259" key="2">
    <source>
        <dbReference type="Pfam" id="PF02541"/>
    </source>
</evidence>
<dbReference type="Gene3D" id="3.30.420.40">
    <property type="match status" value="1"/>
</dbReference>
<name>A0A1H6YRE8_9BACT</name>
<dbReference type="InterPro" id="IPR043129">
    <property type="entry name" value="ATPase_NBD"/>
</dbReference>
<dbReference type="RefSeq" id="WP_092174731.1">
    <property type="nucleotide sequence ID" value="NZ_FNZH01000003.1"/>
</dbReference>
<dbReference type="Gene3D" id="3.30.420.150">
    <property type="entry name" value="Exopolyphosphatase. Domain 2"/>
    <property type="match status" value="1"/>
</dbReference>
<dbReference type="SUPFAM" id="SSF53067">
    <property type="entry name" value="Actin-like ATPase domain"/>
    <property type="match status" value="2"/>
</dbReference>
<evidence type="ECO:0000259" key="3">
    <source>
        <dbReference type="Pfam" id="PF21447"/>
    </source>
</evidence>
<dbReference type="EMBL" id="FNZH01000003">
    <property type="protein sequence ID" value="SEJ41527.1"/>
    <property type="molecule type" value="Genomic_DNA"/>
</dbReference>
<keyword evidence="5" id="KW-1185">Reference proteome</keyword>
<dbReference type="Gene3D" id="1.10.3210.10">
    <property type="entry name" value="Hypothetical protein af1432"/>
    <property type="match status" value="1"/>
</dbReference>
<dbReference type="AlphaFoldDB" id="A0A1H6YRE8"/>
<dbReference type="SUPFAM" id="SSF109604">
    <property type="entry name" value="HD-domain/PDEase-like"/>
    <property type="match status" value="1"/>
</dbReference>
<dbReference type="Proteomes" id="UP000199403">
    <property type="component" value="Unassembled WGS sequence"/>
</dbReference>
<dbReference type="PANTHER" id="PTHR30005:SF0">
    <property type="entry name" value="RETROGRADE REGULATION PROTEIN 2"/>
    <property type="match status" value="1"/>
</dbReference>
<dbReference type="Pfam" id="PF02541">
    <property type="entry name" value="Ppx-GppA"/>
    <property type="match status" value="1"/>
</dbReference>
<dbReference type="PANTHER" id="PTHR30005">
    <property type="entry name" value="EXOPOLYPHOSPHATASE"/>
    <property type="match status" value="1"/>
</dbReference>
<dbReference type="STRING" id="1416801.SAMN05192553_103775"/>
<evidence type="ECO:0000313" key="5">
    <source>
        <dbReference type="Proteomes" id="UP000199403"/>
    </source>
</evidence>
<reference evidence="5" key="1">
    <citation type="submission" date="2016-10" db="EMBL/GenBank/DDBJ databases">
        <authorList>
            <person name="Varghese N."/>
            <person name="Submissions S."/>
        </authorList>
    </citation>
    <scope>NUCLEOTIDE SEQUENCE [LARGE SCALE GENOMIC DNA]</scope>
    <source>
        <strain evidence="5">IBRC-M 10761</strain>
    </source>
</reference>